<sequence>MASPSGSSQDSRGLSFQALILKLHQFWSEQGCVILQPYDMEVGAGTFHPATTLRALGPQPWKAAYVQPSRRPKDGRYGENPNRLQHYYQYQVILKPSPANPQELYLESLKVLGIDPSLHDIRFVEDDWESPTLGAWGLGWEVWCDGMEVTQYTYFQQVGGIECDPVAVELTYGLERLAMYVQGVENVYDLDFNGQGVKYGDVFKRAEVEYSAHNFEHANTDMLLQHFKDAEAECQSLIAKGVALPAYDQCIKASHLFNLLDARGVISVVERAAYIGRVRALAKACCEAWIAGGPSNMSVNMPELLIEFFSEEIPARMQARAADDLKRLVTEKLAANGLTFASAEAHSTPRRLALVIDGLPERTADVREEKKGPRVGSPEQAVAGFLKSAGLTSLDQCEQRDTGKGVFYFAVAEKKGRATAEVLAEIIPAVMGDFPWPKSMRWGTGTVRWVRPLHSIIALFGGAVLEGSFDLGGAQGKLVFGNSTRGHRFLSPDAFTVTDFADYKAKLRDAHVVLDRAERKAKIKADAEALAAREGLTLSPDDGLLEEVAGLVEWPVALVGTIDEKFMDVPSEVLITSMRTHQKYFALLDKARKMAPRFVVVANTVTADGGKAIVAGNERVLRARLSDAKFFWDQDRKTKLEDRVSKLGAITFHAKLGTVAEKVTRVQVLAAEIARAIGADADAATRAALLSKADLVTEVVGEFPEVQGIMGRYYALGEGENPAVAEAIAEHYKPLGPSDSCPTAPVSVAVALADKLDTLVGFFAIDEKPTGSKDPYALRRAALGIIRLILENGLRVNLTQLFKAAHGAYTVGGFAAADGVATDLMAFFADRLKVTLRDQGVRHDLVDAVFALGGEDDLVRLLARVKALQTFVGSEEGANLLAAYKRASNIVRIEEKKDGKAYDQPVDPVLLTLAEEKDLYGALSGAGETARPLLAKEDFTGTMAALARLRGPVDAFFDKVTVNAEQADLRANRLRLLSQIRATLNAVADFSRIEG</sequence>
<keyword evidence="7 12" id="KW-0067">ATP-binding</keyword>
<dbReference type="GO" id="GO:0004820">
    <property type="term" value="F:glycine-tRNA ligase activity"/>
    <property type="evidence" value="ECO:0007669"/>
    <property type="project" value="UniProtKB-UniRule"/>
</dbReference>
<dbReference type="EMBL" id="CP032321">
    <property type="protein sequence ID" value="QCN94892.1"/>
    <property type="molecule type" value="Genomic_DNA"/>
</dbReference>
<comment type="subcellular location">
    <subcellularLocation>
        <location evidence="1 12">Cytoplasm</location>
    </subcellularLocation>
</comment>
<dbReference type="InterPro" id="IPR008909">
    <property type="entry name" value="DALR_anticod-bd"/>
</dbReference>
<evidence type="ECO:0000313" key="15">
    <source>
        <dbReference type="Proteomes" id="UP000298595"/>
    </source>
</evidence>
<dbReference type="PANTHER" id="PTHR30075">
    <property type="entry name" value="GLYCYL-TRNA SYNTHETASE"/>
    <property type="match status" value="1"/>
</dbReference>
<organism evidence="14 15">
    <name type="scientific">Azospirillum argentinense</name>
    <dbReference type="NCBI Taxonomy" id="2970906"/>
    <lineage>
        <taxon>Bacteria</taxon>
        <taxon>Pseudomonadati</taxon>
        <taxon>Pseudomonadota</taxon>
        <taxon>Alphaproteobacteria</taxon>
        <taxon>Rhodospirillales</taxon>
        <taxon>Azospirillaceae</taxon>
        <taxon>Azospirillum</taxon>
    </lineage>
</organism>
<evidence type="ECO:0000256" key="10">
    <source>
        <dbReference type="ARBA" id="ARBA00047937"/>
    </source>
</evidence>
<evidence type="ECO:0000256" key="1">
    <source>
        <dbReference type="ARBA" id="ARBA00004496"/>
    </source>
</evidence>
<comment type="similarity">
    <text evidence="2 12">Belongs to the class-II aminoacyl-tRNA synthetase family.</text>
</comment>
<evidence type="ECO:0000259" key="13">
    <source>
        <dbReference type="Pfam" id="PF05746"/>
    </source>
</evidence>
<accession>A0A4D8P7Q3</accession>
<comment type="catalytic activity">
    <reaction evidence="10 12">
        <text>tRNA(Gly) + glycine + ATP = glycyl-tRNA(Gly) + AMP + diphosphate</text>
        <dbReference type="Rhea" id="RHEA:16013"/>
        <dbReference type="Rhea" id="RHEA-COMP:9664"/>
        <dbReference type="Rhea" id="RHEA-COMP:9683"/>
        <dbReference type="ChEBI" id="CHEBI:30616"/>
        <dbReference type="ChEBI" id="CHEBI:33019"/>
        <dbReference type="ChEBI" id="CHEBI:57305"/>
        <dbReference type="ChEBI" id="CHEBI:78442"/>
        <dbReference type="ChEBI" id="CHEBI:78522"/>
        <dbReference type="ChEBI" id="CHEBI:456215"/>
        <dbReference type="EC" id="6.1.1.14"/>
    </reaction>
</comment>
<dbReference type="HAMAP" id="MF_00254">
    <property type="entry name" value="Gly_tRNA_synth_alpha"/>
    <property type="match status" value="1"/>
</dbReference>
<dbReference type="GO" id="GO:0006426">
    <property type="term" value="P:glycyl-tRNA aminoacylation"/>
    <property type="evidence" value="ECO:0007669"/>
    <property type="project" value="UniProtKB-UniRule"/>
</dbReference>
<dbReference type="AlphaFoldDB" id="A0A4D8P7Q3"/>
<dbReference type="CDD" id="cd00733">
    <property type="entry name" value="GlyRS_alpha_core"/>
    <property type="match status" value="1"/>
</dbReference>
<dbReference type="GO" id="GO:0005524">
    <property type="term" value="F:ATP binding"/>
    <property type="evidence" value="ECO:0007669"/>
    <property type="project" value="UniProtKB-UniRule"/>
</dbReference>
<dbReference type="KEGG" id="aare:D3093_06240"/>
<dbReference type="Gene3D" id="3.30.930.10">
    <property type="entry name" value="Bira Bifunctional Protein, Domain 2"/>
    <property type="match status" value="1"/>
</dbReference>
<dbReference type="Pfam" id="PF02091">
    <property type="entry name" value="tRNA-synt_2e"/>
    <property type="match status" value="1"/>
</dbReference>
<evidence type="ECO:0000256" key="3">
    <source>
        <dbReference type="ARBA" id="ARBA00011209"/>
    </source>
</evidence>
<keyword evidence="5 12" id="KW-0436">Ligase</keyword>
<evidence type="ECO:0000256" key="12">
    <source>
        <dbReference type="HAMAP-Rule" id="MF_00255"/>
    </source>
</evidence>
<evidence type="ECO:0000256" key="9">
    <source>
        <dbReference type="ARBA" id="ARBA00023146"/>
    </source>
</evidence>
<dbReference type="Proteomes" id="UP000298595">
    <property type="component" value="Chromosome"/>
</dbReference>
<dbReference type="InterPro" id="IPR015944">
    <property type="entry name" value="Gly-tRNA-synth_bsu"/>
</dbReference>
<proteinExistence type="inferred from homology"/>
<gene>
    <name evidence="11" type="primary">glyQ</name>
    <name evidence="12" type="synonym">glyS</name>
    <name evidence="14" type="ORF">D3093_06240</name>
</gene>
<dbReference type="HAMAP" id="MF_00255">
    <property type="entry name" value="Gly_tRNA_synth_beta"/>
    <property type="match status" value="1"/>
</dbReference>
<evidence type="ECO:0000256" key="7">
    <source>
        <dbReference type="ARBA" id="ARBA00022840"/>
    </source>
</evidence>
<keyword evidence="9 12" id="KW-0030">Aminoacyl-tRNA synthetase</keyword>
<dbReference type="GO" id="GO:0006420">
    <property type="term" value="P:arginyl-tRNA aminoacylation"/>
    <property type="evidence" value="ECO:0007669"/>
    <property type="project" value="InterPro"/>
</dbReference>
<dbReference type="PROSITE" id="PS50861">
    <property type="entry name" value="AA_TRNA_LIGASE_II_GLYAB"/>
    <property type="match status" value="2"/>
</dbReference>
<dbReference type="PANTHER" id="PTHR30075:SF2">
    <property type="entry name" value="GLYCINE--TRNA LIGASE, CHLOROPLASTIC_MITOCHONDRIAL 2"/>
    <property type="match status" value="1"/>
</dbReference>
<dbReference type="SUPFAM" id="SSF109604">
    <property type="entry name" value="HD-domain/PDEase-like"/>
    <property type="match status" value="1"/>
</dbReference>
<dbReference type="NCBIfam" id="NF006827">
    <property type="entry name" value="PRK09348.1"/>
    <property type="match status" value="1"/>
</dbReference>
<dbReference type="InterPro" id="IPR045864">
    <property type="entry name" value="aa-tRNA-synth_II/BPL/LPL"/>
</dbReference>
<dbReference type="GO" id="GO:0004814">
    <property type="term" value="F:arginine-tRNA ligase activity"/>
    <property type="evidence" value="ECO:0007669"/>
    <property type="project" value="InterPro"/>
</dbReference>
<dbReference type="Pfam" id="PF02092">
    <property type="entry name" value="tRNA_synt_2f"/>
    <property type="match status" value="1"/>
</dbReference>
<evidence type="ECO:0000256" key="8">
    <source>
        <dbReference type="ARBA" id="ARBA00022917"/>
    </source>
</evidence>
<dbReference type="NCBIfam" id="TIGR00388">
    <property type="entry name" value="glyQ"/>
    <property type="match status" value="1"/>
</dbReference>
<keyword evidence="4 12" id="KW-0963">Cytoplasm</keyword>
<evidence type="ECO:0000313" key="14">
    <source>
        <dbReference type="EMBL" id="QCN94892.1"/>
    </source>
</evidence>
<dbReference type="GO" id="GO:0005829">
    <property type="term" value="C:cytosol"/>
    <property type="evidence" value="ECO:0007669"/>
    <property type="project" value="TreeGrafter"/>
</dbReference>
<dbReference type="SUPFAM" id="SSF55681">
    <property type="entry name" value="Class II aaRS and biotin synthetases"/>
    <property type="match status" value="1"/>
</dbReference>
<evidence type="ECO:0000256" key="2">
    <source>
        <dbReference type="ARBA" id="ARBA00008226"/>
    </source>
</evidence>
<dbReference type="Gene3D" id="1.20.58.180">
    <property type="entry name" value="Class II aaRS and biotin synthetases, domain 2"/>
    <property type="match status" value="1"/>
</dbReference>
<keyword evidence="6 12" id="KW-0547">Nucleotide-binding</keyword>
<dbReference type="Pfam" id="PF05746">
    <property type="entry name" value="DALR_1"/>
    <property type="match status" value="1"/>
</dbReference>
<dbReference type="InterPro" id="IPR006194">
    <property type="entry name" value="Gly-tRNA-synth_heterodimer"/>
</dbReference>
<reference evidence="14 15" key="1">
    <citation type="submission" date="2018-09" db="EMBL/GenBank/DDBJ databases">
        <title>Whole genome based analysis of evolution and adaptive divergence in Indian and Brazilian strains of Azospirillum brasilense.</title>
        <authorList>
            <person name="Singh C."/>
            <person name="Tripathi A.K."/>
        </authorList>
    </citation>
    <scope>NUCLEOTIDE SEQUENCE [LARGE SCALE GENOMIC DNA]</scope>
    <source>
        <strain evidence="14 15">MTCC4035</strain>
    </source>
</reference>
<evidence type="ECO:0000256" key="5">
    <source>
        <dbReference type="ARBA" id="ARBA00022598"/>
    </source>
</evidence>
<evidence type="ECO:0000256" key="4">
    <source>
        <dbReference type="ARBA" id="ARBA00022490"/>
    </source>
</evidence>
<dbReference type="NCBIfam" id="TIGR00211">
    <property type="entry name" value="glyS"/>
    <property type="match status" value="1"/>
</dbReference>
<comment type="subunit">
    <text evidence="3 12">Tetramer of two alpha and two beta subunits.</text>
</comment>
<keyword evidence="8 12" id="KW-0648">Protein biosynthesis</keyword>
<evidence type="ECO:0000256" key="6">
    <source>
        <dbReference type="ARBA" id="ARBA00022741"/>
    </source>
</evidence>
<name>A0A4D8P7Q3_9PROT</name>
<evidence type="ECO:0000256" key="11">
    <source>
        <dbReference type="HAMAP-Rule" id="MF_00254"/>
    </source>
</evidence>
<protein>
    <recommendedName>
        <fullName evidence="11 12">Multifunctional fusion protein</fullName>
    </recommendedName>
    <domain>
        <recommendedName>
            <fullName evidence="12">Glycine--tRNA ligase beta subunit</fullName>
            <ecNumber evidence="12">6.1.1.14</ecNumber>
        </recommendedName>
        <alternativeName>
            <fullName evidence="12">Glycyl-tRNA synthetase beta subunit</fullName>
            <shortName evidence="12">GlyRS</shortName>
        </alternativeName>
    </domain>
    <domain>
        <recommendedName>
            <fullName evidence="11">Glycine--tRNA ligase alpha subunit</fullName>
        </recommendedName>
        <alternativeName>
            <fullName evidence="11">Glycyl-tRNA synthetase alpha subunit</fullName>
        </alternativeName>
    </domain>
</protein>
<feature type="domain" description="DALR anticodon binding" evidence="13">
    <location>
        <begin position="881"/>
        <end position="986"/>
    </location>
</feature>
<dbReference type="InterPro" id="IPR002310">
    <property type="entry name" value="Gly-tRNA_ligase_asu"/>
</dbReference>
<dbReference type="PRINTS" id="PR01044">
    <property type="entry name" value="TRNASYNTHGA"/>
</dbReference>
<dbReference type="FunFam" id="3.30.930.10:FF:000006">
    <property type="entry name" value="Glycine--tRNA ligase alpha subunit"/>
    <property type="match status" value="1"/>
</dbReference>
<dbReference type="EC" id="6.1.1.14" evidence="12"/>